<organism evidence="1 2">
    <name type="scientific">Entomobacter blattae</name>
    <dbReference type="NCBI Taxonomy" id="2762277"/>
    <lineage>
        <taxon>Bacteria</taxon>
        <taxon>Pseudomonadati</taxon>
        <taxon>Pseudomonadota</taxon>
        <taxon>Alphaproteobacteria</taxon>
        <taxon>Acetobacterales</taxon>
        <taxon>Acetobacteraceae</taxon>
        <taxon>Entomobacter</taxon>
    </lineage>
</organism>
<dbReference type="KEGG" id="ebla:JGUZn3_03540"/>
<dbReference type="Pfam" id="PF04464">
    <property type="entry name" value="Glyphos_transf"/>
    <property type="match status" value="1"/>
</dbReference>
<dbReference type="RefSeq" id="WP_203414045.1">
    <property type="nucleotide sequence ID" value="NZ_CP060244.1"/>
</dbReference>
<dbReference type="Proteomes" id="UP000516349">
    <property type="component" value="Chromosome"/>
</dbReference>
<sequence length="375" mass="43588">MRILFSYIAQPHQTLHSLPIAMEMAILFPELEVHVACLTDSHLEYVKSLSRYYPTAHVHYDLLYLPKILRNRISTAGYDVLTKMAALWLNRRNFSTFDAIVVPERTSLYLKTMGVKHPKLIWTRHGAGDRAIGFAKDTKNFDFILFAGKKLKKRLEANGTLKPGRYVEGIYAKFDLVEKMRNKRKPLFNNNAPIVLYNPHFKNSLSSWKKFGIEILQQFAEQKEYNFIFAPHFRLFDPPSKKELAYFSQFSRYDHLLIDLGSYKSVDMTYTQMADMYIGDVSSQVAEFLTTPRPCLFLNAHKVQWHSNPNYRFWELGEVSDNADNIIEQVKNVFSNQHHYSSLQEHYIQETFSSLKLPTAPKAARAIVDFLGKNL</sequence>
<name>A0A7H1NP95_9PROT</name>
<dbReference type="SUPFAM" id="SSF53756">
    <property type="entry name" value="UDP-Glycosyltransferase/glycogen phosphorylase"/>
    <property type="match status" value="1"/>
</dbReference>
<reference evidence="1 2" key="1">
    <citation type="submission" date="2020-08" db="EMBL/GenBank/DDBJ databases">
        <title>Complete genome sequence of Entomobacter blattae G55GP.</title>
        <authorList>
            <person name="Poehlein A."/>
            <person name="Guzman J."/>
            <person name="Daniel R."/>
            <person name="Vilcinskas A."/>
        </authorList>
    </citation>
    <scope>NUCLEOTIDE SEQUENCE [LARGE SCALE GENOMIC DNA]</scope>
    <source>
        <strain evidence="1 2">G55GP</strain>
    </source>
</reference>
<proteinExistence type="predicted"/>
<dbReference type="GO" id="GO:0016020">
    <property type="term" value="C:membrane"/>
    <property type="evidence" value="ECO:0007669"/>
    <property type="project" value="InterPro"/>
</dbReference>
<evidence type="ECO:0000313" key="1">
    <source>
        <dbReference type="EMBL" id="QNT77605.1"/>
    </source>
</evidence>
<dbReference type="InterPro" id="IPR043148">
    <property type="entry name" value="TagF_C"/>
</dbReference>
<dbReference type="Gene3D" id="3.40.50.12580">
    <property type="match status" value="1"/>
</dbReference>
<accession>A0A7H1NP95</accession>
<dbReference type="AlphaFoldDB" id="A0A7H1NP95"/>
<protein>
    <recommendedName>
        <fullName evidence="3">Glycerophosphotransferase</fullName>
    </recommendedName>
</protein>
<evidence type="ECO:0008006" key="3">
    <source>
        <dbReference type="Google" id="ProtNLM"/>
    </source>
</evidence>
<dbReference type="InterPro" id="IPR007554">
    <property type="entry name" value="Glycerophosphate_synth"/>
</dbReference>
<dbReference type="GO" id="GO:0047355">
    <property type="term" value="F:CDP-glycerol glycerophosphotransferase activity"/>
    <property type="evidence" value="ECO:0007669"/>
    <property type="project" value="InterPro"/>
</dbReference>
<keyword evidence="2" id="KW-1185">Reference proteome</keyword>
<evidence type="ECO:0000313" key="2">
    <source>
        <dbReference type="Proteomes" id="UP000516349"/>
    </source>
</evidence>
<dbReference type="EMBL" id="CP060244">
    <property type="protein sequence ID" value="QNT77605.1"/>
    <property type="molecule type" value="Genomic_DNA"/>
</dbReference>
<gene>
    <name evidence="1" type="ORF">JGUZn3_03540</name>
</gene>